<proteinExistence type="predicted"/>
<dbReference type="Pfam" id="PF13456">
    <property type="entry name" value="RVT_3"/>
    <property type="match status" value="1"/>
</dbReference>
<dbReference type="GO" id="GO:0003676">
    <property type="term" value="F:nucleic acid binding"/>
    <property type="evidence" value="ECO:0007669"/>
    <property type="project" value="InterPro"/>
</dbReference>
<evidence type="ECO:0000313" key="2">
    <source>
        <dbReference type="EMBL" id="PON66311.1"/>
    </source>
</evidence>
<dbReference type="Proteomes" id="UP000237000">
    <property type="component" value="Unassembled WGS sequence"/>
</dbReference>
<keyword evidence="3" id="KW-1185">Reference proteome</keyword>
<sequence length="82" mass="8590">MADGHFKMNVDVAINAKSCSVGVGAIIRNTKGEVIATLAKKVTGTLSAKTAEAKALVISLLWARDVGLNLQNLESDALICYS</sequence>
<dbReference type="InterPro" id="IPR002156">
    <property type="entry name" value="RNaseH_domain"/>
</dbReference>
<reference evidence="3" key="1">
    <citation type="submission" date="2016-06" db="EMBL/GenBank/DDBJ databases">
        <title>Parallel loss of symbiosis genes in relatives of nitrogen-fixing non-legume Parasponia.</title>
        <authorList>
            <person name="Van Velzen R."/>
            <person name="Holmer R."/>
            <person name="Bu F."/>
            <person name="Rutten L."/>
            <person name="Van Zeijl A."/>
            <person name="Liu W."/>
            <person name="Santuari L."/>
            <person name="Cao Q."/>
            <person name="Sharma T."/>
            <person name="Shen D."/>
            <person name="Roswanjaya Y."/>
            <person name="Wardhani T."/>
            <person name="Kalhor M.S."/>
            <person name="Jansen J."/>
            <person name="Van den Hoogen J."/>
            <person name="Gungor B."/>
            <person name="Hartog M."/>
            <person name="Hontelez J."/>
            <person name="Verver J."/>
            <person name="Yang W.-C."/>
            <person name="Schijlen E."/>
            <person name="Repin R."/>
            <person name="Schilthuizen M."/>
            <person name="Schranz E."/>
            <person name="Heidstra R."/>
            <person name="Miyata K."/>
            <person name="Fedorova E."/>
            <person name="Kohlen W."/>
            <person name="Bisseling T."/>
            <person name="Smit S."/>
            <person name="Geurts R."/>
        </authorList>
    </citation>
    <scope>NUCLEOTIDE SEQUENCE [LARGE SCALE GENOMIC DNA]</scope>
    <source>
        <strain evidence="3">cv. RG33-2</strain>
    </source>
</reference>
<dbReference type="AlphaFoldDB" id="A0A2P5CZ49"/>
<gene>
    <name evidence="2" type="ORF">TorRG33x02_268240</name>
</gene>
<evidence type="ECO:0000259" key="1">
    <source>
        <dbReference type="Pfam" id="PF13456"/>
    </source>
</evidence>
<dbReference type="PANTHER" id="PTHR47723:SF21">
    <property type="entry name" value="POLYNUCLEOTIDYL TRANSFERASE, RIBONUCLEASE H-LIKE SUPERFAMILY PROTEIN"/>
    <property type="match status" value="1"/>
</dbReference>
<evidence type="ECO:0000313" key="3">
    <source>
        <dbReference type="Proteomes" id="UP000237000"/>
    </source>
</evidence>
<dbReference type="PANTHER" id="PTHR47723">
    <property type="entry name" value="OS05G0353850 PROTEIN"/>
    <property type="match status" value="1"/>
</dbReference>
<organism evidence="2 3">
    <name type="scientific">Trema orientale</name>
    <name type="common">Charcoal tree</name>
    <name type="synonym">Celtis orientalis</name>
    <dbReference type="NCBI Taxonomy" id="63057"/>
    <lineage>
        <taxon>Eukaryota</taxon>
        <taxon>Viridiplantae</taxon>
        <taxon>Streptophyta</taxon>
        <taxon>Embryophyta</taxon>
        <taxon>Tracheophyta</taxon>
        <taxon>Spermatophyta</taxon>
        <taxon>Magnoliopsida</taxon>
        <taxon>eudicotyledons</taxon>
        <taxon>Gunneridae</taxon>
        <taxon>Pentapetalae</taxon>
        <taxon>rosids</taxon>
        <taxon>fabids</taxon>
        <taxon>Rosales</taxon>
        <taxon>Cannabaceae</taxon>
        <taxon>Trema</taxon>
    </lineage>
</organism>
<name>A0A2P5CZ49_TREOI</name>
<dbReference type="OrthoDB" id="1348681at2759"/>
<dbReference type="InParanoid" id="A0A2P5CZ49"/>
<dbReference type="SUPFAM" id="SSF53098">
    <property type="entry name" value="Ribonuclease H-like"/>
    <property type="match status" value="1"/>
</dbReference>
<feature type="domain" description="RNase H type-1" evidence="1">
    <location>
        <begin position="9"/>
        <end position="77"/>
    </location>
</feature>
<protein>
    <submittedName>
        <fullName evidence="2">Ribonuclease H-like domain containing protein</fullName>
    </submittedName>
</protein>
<dbReference type="InterPro" id="IPR053151">
    <property type="entry name" value="RNase_H-like"/>
</dbReference>
<accession>A0A2P5CZ49</accession>
<dbReference type="EMBL" id="JXTC01000313">
    <property type="protein sequence ID" value="PON66311.1"/>
    <property type="molecule type" value="Genomic_DNA"/>
</dbReference>
<comment type="caution">
    <text evidence="2">The sequence shown here is derived from an EMBL/GenBank/DDBJ whole genome shotgun (WGS) entry which is preliminary data.</text>
</comment>
<dbReference type="GO" id="GO:0004523">
    <property type="term" value="F:RNA-DNA hybrid ribonuclease activity"/>
    <property type="evidence" value="ECO:0007669"/>
    <property type="project" value="InterPro"/>
</dbReference>
<dbReference type="InterPro" id="IPR012337">
    <property type="entry name" value="RNaseH-like_sf"/>
</dbReference>